<gene>
    <name evidence="2" type="ORF">POL72_09095</name>
</gene>
<dbReference type="Proteomes" id="UP001217485">
    <property type="component" value="Unassembled WGS sequence"/>
</dbReference>
<feature type="compositionally biased region" description="Gly residues" evidence="1">
    <location>
        <begin position="67"/>
        <end position="83"/>
    </location>
</feature>
<reference evidence="2 3" key="1">
    <citation type="submission" date="2023-01" db="EMBL/GenBank/DDBJ databases">
        <title>Minimal conservation of predation-associated metabolite biosynthetic gene clusters underscores biosynthetic potential of Myxococcota including descriptions for ten novel species: Archangium lansinium sp. nov., Myxococcus landrumus sp. nov., Nannocystis bai.</title>
        <authorList>
            <person name="Ahearne A."/>
            <person name="Stevens C."/>
            <person name="Dowd S."/>
        </authorList>
    </citation>
    <scope>NUCLEOTIDE SEQUENCE [LARGE SCALE GENOMIC DNA]</scope>
    <source>
        <strain evidence="2 3">WIWO2</strain>
    </source>
</reference>
<sequence>MRNWLLLVGVLQLSVAGFGCGDGSDGGGDGGAGGEAGDTGLTGSSSSGAGTPAGSGAGAGTSASSGAGAGTPTGSGAGAGEPTGGPASTGSGDPVAGSSTSSGGEPSACAGAEEDECPFEAGVEIACRLRFMYGVNYAWRDFGADFGGQSKWSQAGISGKKSQVLADLQDMRANGVDVVRWWIYPRFYGDEINFDGQGNPTGLGGTSTQDILAALELADQAQVNVMFTLFSFDGFYKTSYNPPSGLSATSMGPIVADAGRRAKLIENVVRPIARTVASSPHSDRMLAWDVINEPEWAMTGPSLYGGDPAFEGDSSKFDLVTHQQMEALAKESAAVLRGETGAPVSVGSAAIKWGQAWTRSDVDFYQVHMYGWVNDNFPYSKPLSEYGLTDKPVVMGEFPINMAEMDVRYDKFVGDLYNMGYAGALSWSITDRNFPWSSNKTAVKAFADQHPCETRY</sequence>
<evidence type="ECO:0000313" key="2">
    <source>
        <dbReference type="EMBL" id="MDC0677884.1"/>
    </source>
</evidence>
<dbReference type="PANTHER" id="PTHR37398">
    <property type="entry name" value="ENDO-BETA-1,4-MANNANASE"/>
    <property type="match status" value="1"/>
</dbReference>
<dbReference type="EMBL" id="JAQNDK010000001">
    <property type="protein sequence ID" value="MDC0677884.1"/>
    <property type="molecule type" value="Genomic_DNA"/>
</dbReference>
<feature type="compositionally biased region" description="Low complexity" evidence="1">
    <location>
        <begin position="38"/>
        <end position="50"/>
    </location>
</feature>
<feature type="region of interest" description="Disordered" evidence="1">
    <location>
        <begin position="29"/>
        <end position="112"/>
    </location>
</feature>
<organism evidence="2 3">
    <name type="scientific">Sorangium atrum</name>
    <dbReference type="NCBI Taxonomy" id="2995308"/>
    <lineage>
        <taxon>Bacteria</taxon>
        <taxon>Pseudomonadati</taxon>
        <taxon>Myxococcota</taxon>
        <taxon>Polyangia</taxon>
        <taxon>Polyangiales</taxon>
        <taxon>Polyangiaceae</taxon>
        <taxon>Sorangium</taxon>
    </lineage>
</organism>
<keyword evidence="3" id="KW-1185">Reference proteome</keyword>
<accession>A0ABT5BUP4</accession>
<evidence type="ECO:0000256" key="1">
    <source>
        <dbReference type="SAM" id="MobiDB-lite"/>
    </source>
</evidence>
<evidence type="ECO:0000313" key="3">
    <source>
        <dbReference type="Proteomes" id="UP001217485"/>
    </source>
</evidence>
<dbReference type="PROSITE" id="PS51257">
    <property type="entry name" value="PROKAR_LIPOPROTEIN"/>
    <property type="match status" value="1"/>
</dbReference>
<dbReference type="Gene3D" id="3.20.20.80">
    <property type="entry name" value="Glycosidases"/>
    <property type="match status" value="1"/>
</dbReference>
<dbReference type="PANTHER" id="PTHR37398:SF3">
    <property type="entry name" value="GLYCOSIDE HYDROLASE FAMILY 5 DOMAIN-CONTAINING PROTEIN"/>
    <property type="match status" value="1"/>
</dbReference>
<proteinExistence type="predicted"/>
<name>A0ABT5BUP4_9BACT</name>
<dbReference type="InterPro" id="IPR017853">
    <property type="entry name" value="GH"/>
</dbReference>
<dbReference type="RefSeq" id="WP_272094633.1">
    <property type="nucleotide sequence ID" value="NZ_JAQNDK010000001.1"/>
</dbReference>
<protein>
    <submittedName>
        <fullName evidence="2">Endo-1,4-beta-glucanase</fullName>
    </submittedName>
</protein>
<dbReference type="SUPFAM" id="SSF51445">
    <property type="entry name" value="(Trans)glycosidases"/>
    <property type="match status" value="1"/>
</dbReference>
<comment type="caution">
    <text evidence="2">The sequence shown here is derived from an EMBL/GenBank/DDBJ whole genome shotgun (WGS) entry which is preliminary data.</text>
</comment>